<dbReference type="InterPro" id="IPR036615">
    <property type="entry name" value="Mur_ligase_C_dom_sf"/>
</dbReference>
<keyword evidence="4" id="KW-0547">Nucleotide-binding</keyword>
<keyword evidence="3" id="KW-0479">Metal-binding</keyword>
<evidence type="ECO:0000313" key="9">
    <source>
        <dbReference type="EMBL" id="MPL92236.1"/>
    </source>
</evidence>
<dbReference type="PROSITE" id="PS01012">
    <property type="entry name" value="FOLYLPOLYGLU_SYNT_2"/>
    <property type="match status" value="1"/>
</dbReference>
<protein>
    <submittedName>
        <fullName evidence="9">UDP-N-acetylmuramoyl-L-alanyl-D-glutamate--2, 6-diaminopimelate ligase</fullName>
        <ecNumber evidence="9">6.3.2.-</ecNumber>
    </submittedName>
</protein>
<dbReference type="EC" id="6.3.2.-" evidence="9"/>
<dbReference type="AlphaFoldDB" id="A0A644VLL5"/>
<dbReference type="PANTHER" id="PTHR11136">
    <property type="entry name" value="FOLYLPOLYGLUTAMATE SYNTHASE-RELATED"/>
    <property type="match status" value="1"/>
</dbReference>
<evidence type="ECO:0000256" key="5">
    <source>
        <dbReference type="ARBA" id="ARBA00022840"/>
    </source>
</evidence>
<keyword evidence="6" id="KW-0460">Magnesium</keyword>
<keyword evidence="2 9" id="KW-0436">Ligase</keyword>
<evidence type="ECO:0000259" key="8">
    <source>
        <dbReference type="Pfam" id="PF08245"/>
    </source>
</evidence>
<proteinExistence type="inferred from homology"/>
<dbReference type="Gene3D" id="3.40.1190.10">
    <property type="entry name" value="Mur-like, catalytic domain"/>
    <property type="match status" value="1"/>
</dbReference>
<organism evidence="9">
    <name type="scientific">bioreactor metagenome</name>
    <dbReference type="NCBI Taxonomy" id="1076179"/>
    <lineage>
        <taxon>unclassified sequences</taxon>
        <taxon>metagenomes</taxon>
        <taxon>ecological metagenomes</taxon>
    </lineage>
</organism>
<sequence>MTIFVLIKYPRDMFDIDIYNKEIEWIFNKFPSYQRVGNRAYKPGLETMSEFDSNLGHPHKKYMIVHIAGTNGKGSVSHMIASVFATVGLKTGLYTSPHLLDFRERIKINGEMISKEAVLEFLIKWKPFMEERSPSFFEITTAMAFDFFAREGVDIAVIETGLGGRLDSTNIVSPELSIITNIALDHCEYLGYTLPEIAAEKGGIVKAGVPFVVGEVLNNTRPVFDKISVDKGSPLFYAQESRFKGVMPGEYEIDLKGDYQIHNIRTVLTALNVLGHNTRFTAKCGAGWSDKNIKEGIKCAAGNTGLRGRWERLSDSPEIICDTGHNANGLRIVFSQLRKQKFKRLFILLGFVAEKELEKILGFMPLHAYYLYSKANTERALDPNTLMTKCKSLGFRGEVHNSVESALMKFKSLHREGDLLFIGGSTFIVADAINFLENNSDFFAK</sequence>
<evidence type="ECO:0000256" key="4">
    <source>
        <dbReference type="ARBA" id="ARBA00022741"/>
    </source>
</evidence>
<dbReference type="GO" id="GO:0005524">
    <property type="term" value="F:ATP binding"/>
    <property type="evidence" value="ECO:0007669"/>
    <property type="project" value="UniProtKB-KW"/>
</dbReference>
<dbReference type="Pfam" id="PF08245">
    <property type="entry name" value="Mur_ligase_M"/>
    <property type="match status" value="1"/>
</dbReference>
<reference evidence="9" key="1">
    <citation type="submission" date="2019-08" db="EMBL/GenBank/DDBJ databases">
        <authorList>
            <person name="Kucharzyk K."/>
            <person name="Murdoch R.W."/>
            <person name="Higgins S."/>
            <person name="Loffler F."/>
        </authorList>
    </citation>
    <scope>NUCLEOTIDE SEQUENCE</scope>
</reference>
<evidence type="ECO:0000256" key="1">
    <source>
        <dbReference type="ARBA" id="ARBA00008276"/>
    </source>
</evidence>
<dbReference type="SUPFAM" id="SSF53244">
    <property type="entry name" value="MurD-like peptide ligases, peptide-binding domain"/>
    <property type="match status" value="1"/>
</dbReference>
<feature type="domain" description="Mur ligase central" evidence="8">
    <location>
        <begin position="67"/>
        <end position="207"/>
    </location>
</feature>
<dbReference type="GO" id="GO:0046872">
    <property type="term" value="F:metal ion binding"/>
    <property type="evidence" value="ECO:0007669"/>
    <property type="project" value="UniProtKB-KW"/>
</dbReference>
<comment type="similarity">
    <text evidence="1">Belongs to the folylpolyglutamate synthase family.</text>
</comment>
<dbReference type="InterPro" id="IPR036565">
    <property type="entry name" value="Mur-like_cat_sf"/>
</dbReference>
<dbReference type="InterPro" id="IPR013221">
    <property type="entry name" value="Mur_ligase_cen"/>
</dbReference>
<accession>A0A644VLL5</accession>
<dbReference type="GO" id="GO:0008841">
    <property type="term" value="F:dihydrofolate synthase activity"/>
    <property type="evidence" value="ECO:0007669"/>
    <property type="project" value="TreeGrafter"/>
</dbReference>
<dbReference type="SUPFAM" id="SSF53623">
    <property type="entry name" value="MurD-like peptide ligases, catalytic domain"/>
    <property type="match status" value="1"/>
</dbReference>
<name>A0A644VLL5_9ZZZZ</name>
<dbReference type="EMBL" id="VSSQ01000352">
    <property type="protein sequence ID" value="MPL92236.1"/>
    <property type="molecule type" value="Genomic_DNA"/>
</dbReference>
<dbReference type="Gene3D" id="3.90.190.20">
    <property type="entry name" value="Mur ligase, C-terminal domain"/>
    <property type="match status" value="1"/>
</dbReference>
<evidence type="ECO:0000256" key="6">
    <source>
        <dbReference type="ARBA" id="ARBA00022842"/>
    </source>
</evidence>
<dbReference type="PANTHER" id="PTHR11136:SF0">
    <property type="entry name" value="DIHYDROFOLATE SYNTHETASE-RELATED"/>
    <property type="match status" value="1"/>
</dbReference>
<keyword evidence="5" id="KW-0067">ATP-binding</keyword>
<dbReference type="GO" id="GO:0005737">
    <property type="term" value="C:cytoplasm"/>
    <property type="evidence" value="ECO:0007669"/>
    <property type="project" value="TreeGrafter"/>
</dbReference>
<dbReference type="InterPro" id="IPR004101">
    <property type="entry name" value="Mur_ligase_C"/>
</dbReference>
<gene>
    <name evidence="9" type="primary">murE_17</name>
    <name evidence="9" type="ORF">SDC9_38333</name>
</gene>
<evidence type="ECO:0000256" key="3">
    <source>
        <dbReference type="ARBA" id="ARBA00022723"/>
    </source>
</evidence>
<dbReference type="GO" id="GO:0004326">
    <property type="term" value="F:tetrahydrofolylpolyglutamate synthase activity"/>
    <property type="evidence" value="ECO:0007669"/>
    <property type="project" value="InterPro"/>
</dbReference>
<dbReference type="InterPro" id="IPR018109">
    <property type="entry name" value="Folylpolyglutamate_synth_CS"/>
</dbReference>
<dbReference type="PIRSF" id="PIRSF001563">
    <property type="entry name" value="Folylpolyglu_synth"/>
    <property type="match status" value="1"/>
</dbReference>
<evidence type="ECO:0000256" key="2">
    <source>
        <dbReference type="ARBA" id="ARBA00022598"/>
    </source>
</evidence>
<feature type="domain" description="Mur ligase C-terminal" evidence="7">
    <location>
        <begin position="308"/>
        <end position="425"/>
    </location>
</feature>
<dbReference type="Pfam" id="PF02875">
    <property type="entry name" value="Mur_ligase_C"/>
    <property type="match status" value="1"/>
</dbReference>
<evidence type="ECO:0000259" key="7">
    <source>
        <dbReference type="Pfam" id="PF02875"/>
    </source>
</evidence>
<dbReference type="InterPro" id="IPR001645">
    <property type="entry name" value="Folylpolyglutamate_synth"/>
</dbReference>
<comment type="caution">
    <text evidence="9">The sequence shown here is derived from an EMBL/GenBank/DDBJ whole genome shotgun (WGS) entry which is preliminary data.</text>
</comment>
<dbReference type="NCBIfam" id="TIGR01499">
    <property type="entry name" value="folC"/>
    <property type="match status" value="1"/>
</dbReference>